<proteinExistence type="predicted"/>
<organism evidence="1 2">
    <name type="scientific">Stenotrophomonas nematodicola</name>
    <dbReference type="NCBI Taxonomy" id="2656746"/>
    <lineage>
        <taxon>Bacteria</taxon>
        <taxon>Pseudomonadati</taxon>
        <taxon>Pseudomonadota</taxon>
        <taxon>Gammaproteobacteria</taxon>
        <taxon>Lysobacterales</taxon>
        <taxon>Lysobacteraceae</taxon>
        <taxon>Stenotrophomonas</taxon>
    </lineage>
</organism>
<dbReference type="Proteomes" id="UP001605261">
    <property type="component" value="Unassembled WGS sequence"/>
</dbReference>
<dbReference type="RefSeq" id="WP_394164113.1">
    <property type="nucleotide sequence ID" value="NZ_JBHGCJ010000012.1"/>
</dbReference>
<dbReference type="EMBL" id="JBHGCJ010000012">
    <property type="protein sequence ID" value="MFG6110541.1"/>
    <property type="molecule type" value="Genomic_DNA"/>
</dbReference>
<dbReference type="PANTHER" id="PTHR35564:SF3">
    <property type="entry name" value="TYPE VI SECRETION SYSTEM BASEPLATE SUBUNIT TSSG"/>
    <property type="match status" value="1"/>
</dbReference>
<dbReference type="PANTHER" id="PTHR35564">
    <property type="match status" value="1"/>
</dbReference>
<keyword evidence="2" id="KW-1185">Reference proteome</keyword>
<reference evidence="1 2" key="1">
    <citation type="submission" date="2024-09" db="EMBL/GenBank/DDBJ databases">
        <authorList>
            <consortium name="All-Russian atlas of soil microorganisms"/>
            <consortium name="as a basis for the search for new antimicrobial producers and enzymes with unique properties"/>
            <person name="Sokolova E.A."/>
            <person name="Voronina E.N."/>
        </authorList>
    </citation>
    <scope>NUCLEOTIDE SEQUENCE [LARGE SCALE GENOMIC DNA]</scope>
    <source>
        <strain evidence="1 2">AF-22b-331.1</strain>
    </source>
</reference>
<sequence>MDAATRSPAGDLALPLLRDAKDYGFFSLVEQLYRLHGDNLEYLLDVDPATERIRFESDPGLGFPASDVLAASALQGRSQDTYRLVVSFLGLHGVDSPLPGHYLERVASDHAHGNDLRAAFLDFFNHRLLTLLHRAWRKYRYHVRFQDGARDRFSRYVFSLIGLNDEQLRGQTQLPWSRLLTYAGLVASRSRSPAVVGGIVAHCFDLGQVEVREFQPLRVEIPDAQKTRLGRQGGMLGDSFMIGDRVKTYEHSFVIAIRGLTQRRFRDFLPNGRDFLPLNRLVEFLLRDQLAYDLELGLRQDEIPRLQLDSRRGAHLGWTTFFGNDDRLRQESVVRIKVRQ</sequence>
<accession>A0ABW7D230</accession>
<name>A0ABW7D230_9GAMM</name>
<gene>
    <name evidence="1" type="primary">tssG</name>
    <name evidence="1" type="ORF">ACEU0G_000418</name>
</gene>
<dbReference type="Pfam" id="PF06996">
    <property type="entry name" value="T6SS_TssG"/>
    <property type="match status" value="1"/>
</dbReference>
<dbReference type="InterPro" id="IPR010732">
    <property type="entry name" value="T6SS_TssG-like"/>
</dbReference>
<protein>
    <submittedName>
        <fullName evidence="1">Type VI secretion system baseplate subunit TssG</fullName>
    </submittedName>
</protein>
<dbReference type="NCBIfam" id="TIGR03347">
    <property type="entry name" value="VI_chp_1"/>
    <property type="match status" value="1"/>
</dbReference>
<comment type="caution">
    <text evidence="1">The sequence shown here is derived from an EMBL/GenBank/DDBJ whole genome shotgun (WGS) entry which is preliminary data.</text>
</comment>
<evidence type="ECO:0000313" key="2">
    <source>
        <dbReference type="Proteomes" id="UP001605261"/>
    </source>
</evidence>
<evidence type="ECO:0000313" key="1">
    <source>
        <dbReference type="EMBL" id="MFG6110541.1"/>
    </source>
</evidence>